<evidence type="ECO:0000313" key="3">
    <source>
        <dbReference type="Proteomes" id="UP001449225"/>
    </source>
</evidence>
<proteinExistence type="predicted"/>
<name>A0ABU9TWZ3_9GAMM</name>
<feature type="compositionally biased region" description="Polar residues" evidence="1">
    <location>
        <begin position="52"/>
        <end position="64"/>
    </location>
</feature>
<reference evidence="2 3" key="1">
    <citation type="submission" date="2024-03" db="EMBL/GenBank/DDBJ databases">
        <title>Community enrichment and isolation of bacterial strains for fucoidan degradation.</title>
        <authorList>
            <person name="Sichert A."/>
        </authorList>
    </citation>
    <scope>NUCLEOTIDE SEQUENCE [LARGE SCALE GENOMIC DNA]</scope>
    <source>
        <strain evidence="2 3">AS76</strain>
    </source>
</reference>
<keyword evidence="3" id="KW-1185">Reference proteome</keyword>
<feature type="compositionally biased region" description="Low complexity" evidence="1">
    <location>
        <begin position="13"/>
        <end position="22"/>
    </location>
</feature>
<dbReference type="Proteomes" id="UP001449225">
    <property type="component" value="Unassembled WGS sequence"/>
</dbReference>
<feature type="region of interest" description="Disordered" evidence="1">
    <location>
        <begin position="1"/>
        <end position="22"/>
    </location>
</feature>
<accession>A0ABU9TWZ3</accession>
<dbReference type="RefSeq" id="WP_342854937.1">
    <property type="nucleotide sequence ID" value="NZ_JBBMRA010000017.1"/>
</dbReference>
<sequence length="88" mass="9995">MCSSPKTNHRTVSRSGNSSLHLSSEQYASYAKVANAALERREQLKAEKNARAQKQPQSTPVKKPQTSWLFQVLTFDLKMLFRSPRSDN</sequence>
<evidence type="ECO:0000313" key="2">
    <source>
        <dbReference type="EMBL" id="MEM5537672.1"/>
    </source>
</evidence>
<organism evidence="2 3">
    <name type="scientific">Neptuniibacter pectenicola</name>
    <dbReference type="NCBI Taxonomy" id="1806669"/>
    <lineage>
        <taxon>Bacteria</taxon>
        <taxon>Pseudomonadati</taxon>
        <taxon>Pseudomonadota</taxon>
        <taxon>Gammaproteobacteria</taxon>
        <taxon>Oceanospirillales</taxon>
        <taxon>Oceanospirillaceae</taxon>
        <taxon>Neptuniibacter</taxon>
    </lineage>
</organism>
<comment type="caution">
    <text evidence="2">The sequence shown here is derived from an EMBL/GenBank/DDBJ whole genome shotgun (WGS) entry which is preliminary data.</text>
</comment>
<feature type="region of interest" description="Disordered" evidence="1">
    <location>
        <begin position="45"/>
        <end position="64"/>
    </location>
</feature>
<protein>
    <submittedName>
        <fullName evidence="2">Uncharacterized protein</fullName>
    </submittedName>
</protein>
<dbReference type="EMBL" id="JBBMRA010000017">
    <property type="protein sequence ID" value="MEM5537672.1"/>
    <property type="molecule type" value="Genomic_DNA"/>
</dbReference>
<evidence type="ECO:0000256" key="1">
    <source>
        <dbReference type="SAM" id="MobiDB-lite"/>
    </source>
</evidence>
<gene>
    <name evidence="2" type="ORF">WNY58_14885</name>
</gene>